<proteinExistence type="predicted"/>
<name>A0ABW1UZU3_9BACL</name>
<evidence type="ECO:0000313" key="3">
    <source>
        <dbReference type="Proteomes" id="UP001596233"/>
    </source>
</evidence>
<reference evidence="3" key="1">
    <citation type="journal article" date="2019" name="Int. J. Syst. Evol. Microbiol.">
        <title>The Global Catalogue of Microorganisms (GCM) 10K type strain sequencing project: providing services to taxonomists for standard genome sequencing and annotation.</title>
        <authorList>
            <consortium name="The Broad Institute Genomics Platform"/>
            <consortium name="The Broad Institute Genome Sequencing Center for Infectious Disease"/>
            <person name="Wu L."/>
            <person name="Ma J."/>
        </authorList>
    </citation>
    <scope>NUCLEOTIDE SEQUENCE [LARGE SCALE GENOMIC DNA]</scope>
    <source>
        <strain evidence="3">PCU 280</strain>
    </source>
</reference>
<keyword evidence="3" id="KW-1185">Reference proteome</keyword>
<sequence>MDQFRRYPGTTHFGLRIVKGDVFDSGTFHPVMEGKDAVVSALGVQQRKPTTVYSQGTRNIMEGMYKYGVKRLICVSSSALELPPQTPFLSRFFLEQFLKRLLKNLYADMERMEHAVRRSDLDWSVIRPPRLTNGPVTHNYRISVNEPMVKPKMIRGVSRADVADCIVSQLNNSASLHGVIEISY</sequence>
<dbReference type="InterPro" id="IPR036291">
    <property type="entry name" value="NAD(P)-bd_dom_sf"/>
</dbReference>
<evidence type="ECO:0000313" key="2">
    <source>
        <dbReference type="EMBL" id="MFC6331992.1"/>
    </source>
</evidence>
<gene>
    <name evidence="2" type="ORF">ACFP56_05100</name>
</gene>
<protein>
    <submittedName>
        <fullName evidence="2">NAD(P)-dependent oxidoreductase</fullName>
    </submittedName>
</protein>
<dbReference type="SUPFAM" id="SSF51735">
    <property type="entry name" value="NAD(P)-binding Rossmann-fold domains"/>
    <property type="match status" value="1"/>
</dbReference>
<feature type="domain" description="NAD(P)-binding" evidence="1">
    <location>
        <begin position="13"/>
        <end position="172"/>
    </location>
</feature>
<evidence type="ECO:0000259" key="1">
    <source>
        <dbReference type="Pfam" id="PF13460"/>
    </source>
</evidence>
<dbReference type="EMBL" id="JBHSTE010000002">
    <property type="protein sequence ID" value="MFC6331992.1"/>
    <property type="molecule type" value="Genomic_DNA"/>
</dbReference>
<dbReference type="Gene3D" id="3.40.50.720">
    <property type="entry name" value="NAD(P)-binding Rossmann-like Domain"/>
    <property type="match status" value="1"/>
</dbReference>
<dbReference type="Proteomes" id="UP001596233">
    <property type="component" value="Unassembled WGS sequence"/>
</dbReference>
<dbReference type="PANTHER" id="PTHR15020:SF50">
    <property type="entry name" value="UPF0659 PROTEIN YMR090W"/>
    <property type="match status" value="1"/>
</dbReference>
<organism evidence="2 3">
    <name type="scientific">Paenibacillus septentrionalis</name>
    <dbReference type="NCBI Taxonomy" id="429342"/>
    <lineage>
        <taxon>Bacteria</taxon>
        <taxon>Bacillati</taxon>
        <taxon>Bacillota</taxon>
        <taxon>Bacilli</taxon>
        <taxon>Bacillales</taxon>
        <taxon>Paenibacillaceae</taxon>
        <taxon>Paenibacillus</taxon>
    </lineage>
</organism>
<comment type="caution">
    <text evidence="2">The sequence shown here is derived from an EMBL/GenBank/DDBJ whole genome shotgun (WGS) entry which is preliminary data.</text>
</comment>
<dbReference type="Pfam" id="PF13460">
    <property type="entry name" value="NAD_binding_10"/>
    <property type="match status" value="1"/>
</dbReference>
<accession>A0ABW1UZU3</accession>
<dbReference type="InterPro" id="IPR016040">
    <property type="entry name" value="NAD(P)-bd_dom"/>
</dbReference>
<dbReference type="RefSeq" id="WP_379231883.1">
    <property type="nucleotide sequence ID" value="NZ_JBHSTE010000002.1"/>
</dbReference>
<dbReference type="PANTHER" id="PTHR15020">
    <property type="entry name" value="FLAVIN REDUCTASE-RELATED"/>
    <property type="match status" value="1"/>
</dbReference>